<sequence length="1133" mass="129515">MAADGQIFQTESKARWTTFKWLSRLLIFLAIAIIPLGIFSISRVDNLLLPGLAPADTNRTIHPVIPKSLSKREQKKYKGMQAFINARAQNNAFIALEKKRPANANIRAAFFVDWDPQSLSSLKSNIDKLNMVLPEWFLIDPQADTLQLNIDNEALQVMRKAKVSIIPMLSNVQGGEFDGNLLHRVLSNPQKRNRLLQDVLRAIEKYNLNGVNLDFEELKEATLPYMRQFQEALYQNLHSRGLLVTQDILPNDDNYNIAEVARLNDYIFLMAYDQYYNTSIPGPISEQRWIEKVLDDAAKGIPSEKIILCMATYGYDWPENRAAQTVTYAQAISLAKEYNAEILFDNNTYNCHFTYTDYNKVKHQVWFNDAASNFNTMRFADDYGVSGVAIWRLGAEDQRLWTFYKRNLTTDAMRAQARLFQRLENIPVSFEKPDYVGEGEVLDVISEPQNGRMKITADTISDFLIQEEKYIELPTKYVIRRFGQVVPGKQVLLTFDDGPDPEYTPQILKILKREQVPAAFFVVGINIQNHLPAFEQVYKEGFEIGNHTFTHPNIASVSNRRAQTEIDATRLLIEAVTGRSTIMFRPPFNADAEPTLQVELQPVALSKQLKYYAVGESIDPEDWDVDSSHVNADSIYNRIVRQYEAMPYKDRGIILLHDAGGNRQGTVDALPRIIKYFKDRNIQFITVAQLLHLTRDQVMPPVKNQILRADSFATKLIFWVSQFLATAFWLAIFLGLGRVTLMGILAILNYKRRKKEQLPSAASFKEKVSIIVPAYNEEINCVRTVESLLKQDYPHLEIIFVDDGSKDNTFKNISEAFAGHPKVRVLTKPNGGKASALNFGIAQSDADYLVCIDADTQLKKDAVSQLMRYFIDESVGAVAGNVQVGNINNVLTRWQSIEYITAQNFDRRAFDYINGITVVPGAIGAFRKKTIVDAGGFTTDSLAEDCDLTIRILRKGYIIRNCNDAVAITEAPETIRQFLKQRFRWSYGVMQSFWKNRDACFKARYKGLGMVSLPNILLFQIILPIIAPIADLLFFFSIYYNRPTEQHTSWADLNRILLYYGIFLIVDVLVAVFAFSIEKKKNYWQLLWLIPQRFAYRQIMYIVLFRSLRRAIKGEGQGWGNLKRTGNVVLKEQ</sequence>
<comment type="similarity">
    <text evidence="1">Belongs to the glycosyltransferase 2 family.</text>
</comment>
<dbReference type="GO" id="GO:0016757">
    <property type="term" value="F:glycosyltransferase activity"/>
    <property type="evidence" value="ECO:0007669"/>
    <property type="project" value="UniProtKB-KW"/>
</dbReference>
<keyword evidence="2" id="KW-0328">Glycosyltransferase</keyword>
<dbReference type="InterPro" id="IPR002509">
    <property type="entry name" value="NODB_dom"/>
</dbReference>
<dbReference type="OrthoDB" id="9766299at2"/>
<feature type="transmembrane region" description="Helical" evidence="4">
    <location>
        <begin position="1056"/>
        <end position="1077"/>
    </location>
</feature>
<reference evidence="8" key="1">
    <citation type="submission" date="2016-10" db="EMBL/GenBank/DDBJ databases">
        <authorList>
            <person name="Varghese N."/>
            <person name="Submissions S."/>
        </authorList>
    </citation>
    <scope>NUCLEOTIDE SEQUENCE [LARGE SCALE GENOMIC DNA]</scope>
    <source>
        <strain evidence="8">DSM 25811 / CCM 8410 / LMG 26954 / E90</strain>
    </source>
</reference>
<dbReference type="InterPro" id="IPR011330">
    <property type="entry name" value="Glyco_hydro/deAcase_b/a-brl"/>
</dbReference>
<dbReference type="Gene3D" id="3.10.50.10">
    <property type="match status" value="1"/>
</dbReference>
<dbReference type="PROSITE" id="PS51677">
    <property type="entry name" value="NODB"/>
    <property type="match status" value="1"/>
</dbReference>
<dbReference type="PANTHER" id="PTHR43630">
    <property type="entry name" value="POLY-BETA-1,6-N-ACETYL-D-GLUCOSAMINE SYNTHASE"/>
    <property type="match status" value="1"/>
</dbReference>
<feature type="transmembrane region" description="Helical" evidence="4">
    <location>
        <begin position="21"/>
        <end position="41"/>
    </location>
</feature>
<name>A0A1G6VTE5_NIADE</name>
<evidence type="ECO:0000313" key="7">
    <source>
        <dbReference type="EMBL" id="SDD56115.1"/>
    </source>
</evidence>
<dbReference type="Pfam" id="PF01522">
    <property type="entry name" value="Polysacc_deac_1"/>
    <property type="match status" value="1"/>
</dbReference>
<protein>
    <submittedName>
        <fullName evidence="7">Glycosyltransferase, catalytic subunit of cellulose synthase and poly-beta-1,6-N-acetylglucosamine synthase</fullName>
    </submittedName>
</protein>
<feature type="transmembrane region" description="Helical" evidence="4">
    <location>
        <begin position="716"/>
        <end position="748"/>
    </location>
</feature>
<dbReference type="STRING" id="1285928.SAMN04487894_110123"/>
<dbReference type="PANTHER" id="PTHR43630:SF1">
    <property type="entry name" value="POLY-BETA-1,6-N-ACETYL-D-GLUCOSAMINE SYNTHASE"/>
    <property type="match status" value="1"/>
</dbReference>
<dbReference type="InterPro" id="IPR001173">
    <property type="entry name" value="Glyco_trans_2-like"/>
</dbReference>
<dbReference type="Gene3D" id="3.90.550.10">
    <property type="entry name" value="Spore Coat Polysaccharide Biosynthesis Protein SpsA, Chain A"/>
    <property type="match status" value="1"/>
</dbReference>
<dbReference type="Gene3D" id="3.20.20.370">
    <property type="entry name" value="Glycoside hydrolase/deacetylase"/>
    <property type="match status" value="1"/>
</dbReference>
<dbReference type="GO" id="GO:0005975">
    <property type="term" value="P:carbohydrate metabolic process"/>
    <property type="evidence" value="ECO:0007669"/>
    <property type="project" value="InterPro"/>
</dbReference>
<dbReference type="InterPro" id="IPR017853">
    <property type="entry name" value="GH"/>
</dbReference>
<evidence type="ECO:0000256" key="3">
    <source>
        <dbReference type="ARBA" id="ARBA00022679"/>
    </source>
</evidence>
<gene>
    <name evidence="7" type="ORF">SAMN04487894_110123</name>
</gene>
<evidence type="ECO:0000256" key="2">
    <source>
        <dbReference type="ARBA" id="ARBA00022676"/>
    </source>
</evidence>
<feature type="domain" description="GH18" evidence="6">
    <location>
        <begin position="105"/>
        <end position="411"/>
    </location>
</feature>
<organism evidence="7 8">
    <name type="scientific">Niabella drilacis (strain DSM 25811 / CCM 8410 / CCUG 62505 / LMG 26954 / E90)</name>
    <dbReference type="NCBI Taxonomy" id="1285928"/>
    <lineage>
        <taxon>Bacteria</taxon>
        <taxon>Pseudomonadati</taxon>
        <taxon>Bacteroidota</taxon>
        <taxon>Chitinophagia</taxon>
        <taxon>Chitinophagales</taxon>
        <taxon>Chitinophagaceae</taxon>
        <taxon>Niabella</taxon>
    </lineage>
</organism>
<dbReference type="RefSeq" id="WP_090391477.1">
    <property type="nucleotide sequence ID" value="NZ_FMZO01000010.1"/>
</dbReference>
<dbReference type="PROSITE" id="PS51910">
    <property type="entry name" value="GH18_2"/>
    <property type="match status" value="1"/>
</dbReference>
<dbReference type="CDD" id="cd06423">
    <property type="entry name" value="CESA_like"/>
    <property type="match status" value="1"/>
</dbReference>
<dbReference type="InterPro" id="IPR029044">
    <property type="entry name" value="Nucleotide-diphossugar_trans"/>
</dbReference>
<evidence type="ECO:0000256" key="1">
    <source>
        <dbReference type="ARBA" id="ARBA00006739"/>
    </source>
</evidence>
<dbReference type="InterPro" id="IPR029070">
    <property type="entry name" value="Chitinase_insertion_sf"/>
</dbReference>
<evidence type="ECO:0000256" key="4">
    <source>
        <dbReference type="SAM" id="Phobius"/>
    </source>
</evidence>
<dbReference type="GO" id="GO:0016810">
    <property type="term" value="F:hydrolase activity, acting on carbon-nitrogen (but not peptide) bonds"/>
    <property type="evidence" value="ECO:0007669"/>
    <property type="project" value="InterPro"/>
</dbReference>
<feature type="domain" description="NodB homology" evidence="5">
    <location>
        <begin position="489"/>
        <end position="685"/>
    </location>
</feature>
<dbReference type="InterPro" id="IPR011583">
    <property type="entry name" value="Chitinase_II/V-like_cat"/>
</dbReference>
<dbReference type="SUPFAM" id="SSF51445">
    <property type="entry name" value="(Trans)glycosidases"/>
    <property type="match status" value="1"/>
</dbReference>
<dbReference type="EMBL" id="FMZO01000010">
    <property type="protein sequence ID" value="SDD56115.1"/>
    <property type="molecule type" value="Genomic_DNA"/>
</dbReference>
<proteinExistence type="inferred from homology"/>
<keyword evidence="4" id="KW-0472">Membrane</keyword>
<evidence type="ECO:0000259" key="5">
    <source>
        <dbReference type="PROSITE" id="PS51677"/>
    </source>
</evidence>
<dbReference type="GO" id="GO:0008061">
    <property type="term" value="F:chitin binding"/>
    <property type="evidence" value="ECO:0007669"/>
    <property type="project" value="InterPro"/>
</dbReference>
<dbReference type="SUPFAM" id="SSF53448">
    <property type="entry name" value="Nucleotide-diphospho-sugar transferases"/>
    <property type="match status" value="1"/>
</dbReference>
<feature type="transmembrane region" description="Helical" evidence="4">
    <location>
        <begin position="1016"/>
        <end position="1036"/>
    </location>
</feature>
<dbReference type="AlphaFoldDB" id="A0A1G6VTE5"/>
<accession>A0A1G6VTE5</accession>
<evidence type="ECO:0000313" key="8">
    <source>
        <dbReference type="Proteomes" id="UP000198757"/>
    </source>
</evidence>
<keyword evidence="3 7" id="KW-0808">Transferase</keyword>
<dbReference type="SMART" id="SM00636">
    <property type="entry name" value="Glyco_18"/>
    <property type="match status" value="1"/>
</dbReference>
<keyword evidence="4" id="KW-1133">Transmembrane helix</keyword>
<dbReference type="InterPro" id="IPR001223">
    <property type="entry name" value="Glyco_hydro18_cat"/>
</dbReference>
<evidence type="ECO:0000259" key="6">
    <source>
        <dbReference type="PROSITE" id="PS51910"/>
    </source>
</evidence>
<dbReference type="Pfam" id="PF00704">
    <property type="entry name" value="Glyco_hydro_18"/>
    <property type="match status" value="1"/>
</dbReference>
<dbReference type="Pfam" id="PF00535">
    <property type="entry name" value="Glycos_transf_2"/>
    <property type="match status" value="1"/>
</dbReference>
<dbReference type="SUPFAM" id="SSF88713">
    <property type="entry name" value="Glycoside hydrolase/deacetylase"/>
    <property type="match status" value="1"/>
</dbReference>
<dbReference type="Proteomes" id="UP000198757">
    <property type="component" value="Unassembled WGS sequence"/>
</dbReference>
<keyword evidence="8" id="KW-1185">Reference proteome</keyword>
<dbReference type="Gene3D" id="3.20.20.80">
    <property type="entry name" value="Glycosidases"/>
    <property type="match status" value="1"/>
</dbReference>
<keyword evidence="4" id="KW-0812">Transmembrane</keyword>